<keyword evidence="2" id="KW-1185">Reference proteome</keyword>
<organism evidence="1 2">
    <name type="scientific">Mesorhizobium ciceri</name>
    <dbReference type="NCBI Taxonomy" id="39645"/>
    <lineage>
        <taxon>Bacteria</taxon>
        <taxon>Pseudomonadati</taxon>
        <taxon>Pseudomonadota</taxon>
        <taxon>Alphaproteobacteria</taxon>
        <taxon>Hyphomicrobiales</taxon>
        <taxon>Phyllobacteriaceae</taxon>
        <taxon>Mesorhizobium</taxon>
    </lineage>
</organism>
<dbReference type="EMBL" id="CP088147">
    <property type="protein sequence ID" value="UTU51632.1"/>
    <property type="molecule type" value="Genomic_DNA"/>
</dbReference>
<reference evidence="1 2" key="1">
    <citation type="journal article" date="2022" name="Microbiol. Resour. Announc.">
        <title>Complete Genome Sequence of Mesorhizobium ciceri Strain R30, a Rhizobium Used as a Commercial Inoculant for Chickpea in Argentina.</title>
        <authorList>
            <person name="Foresto E."/>
            <person name="Revale S."/>
            <person name="Primo E."/>
            <person name="Nievas F."/>
            <person name="Carezzano E."/>
            <person name="Puente M."/>
            <person name="Alzari P."/>
            <person name="Mart M."/>
            <person name="Ben-Assaya M."/>
            <person name="Mornico D."/>
            <person name="Santoro M."/>
            <person name="Mart F."/>
            <person name="Giordano W."/>
            <person name="Bogino P."/>
        </authorList>
    </citation>
    <scope>NUCLEOTIDE SEQUENCE [LARGE SCALE GENOMIC DNA]</scope>
    <source>
        <strain evidence="1 2">R30</strain>
    </source>
</reference>
<dbReference type="RefSeq" id="WP_024505171.1">
    <property type="nucleotide sequence ID" value="NZ_CP088147.1"/>
</dbReference>
<accession>A0AB38TBG2</accession>
<sequence length="187" mass="20158">MAGNKSSLSMLDWAAQIHGPDCAGFGPAREVAALSLPEGVADEVVAYGLEARQVYNGLKRLIGQVAGLMILLQASGRREVLDLPSIASAAELFDELRERLSKLRTTSRLDVHLQQLISAHRLVGTCLAVLREQQAAKNTPDLAEPLGNLSAAYRHLQSASEDRFGMTMVDFRHSCCNCGAEGRLSSV</sequence>
<evidence type="ECO:0000313" key="1">
    <source>
        <dbReference type="EMBL" id="UTU51632.1"/>
    </source>
</evidence>
<evidence type="ECO:0000313" key="2">
    <source>
        <dbReference type="Proteomes" id="UP001060070"/>
    </source>
</evidence>
<name>A0AB38TBG2_9HYPH</name>
<dbReference type="Proteomes" id="UP001060070">
    <property type="component" value="Chromosome"/>
</dbReference>
<gene>
    <name evidence="1" type="ORF">LRP29_29920</name>
</gene>
<protein>
    <submittedName>
        <fullName evidence="1">Uncharacterized protein</fullName>
    </submittedName>
</protein>
<proteinExistence type="predicted"/>
<dbReference type="AlphaFoldDB" id="A0AB38TBG2"/>